<dbReference type="EMBL" id="JAGEPF010000006">
    <property type="protein sequence ID" value="MBO2457928.1"/>
    <property type="molecule type" value="Genomic_DNA"/>
</dbReference>
<evidence type="ECO:0000256" key="9">
    <source>
        <dbReference type="ARBA" id="ARBA00022692"/>
    </source>
</evidence>
<keyword evidence="17" id="KW-0902">Two-component regulatory system</keyword>
<evidence type="ECO:0000256" key="17">
    <source>
        <dbReference type="ARBA" id="ARBA00023012"/>
    </source>
</evidence>
<evidence type="ECO:0000256" key="1">
    <source>
        <dbReference type="ARBA" id="ARBA00000085"/>
    </source>
</evidence>
<keyword evidence="14" id="KW-0460">Magnesium</keyword>
<keyword evidence="28" id="KW-1185">Reference proteome</keyword>
<dbReference type="SUPFAM" id="SSF55874">
    <property type="entry name" value="ATPase domain of HSP90 chaperone/DNA topoisomerase II/histidine kinase"/>
    <property type="match status" value="1"/>
</dbReference>
<dbReference type="SUPFAM" id="SSF47384">
    <property type="entry name" value="Homodimeric domain of signal transducing histidine kinase"/>
    <property type="match status" value="1"/>
</dbReference>
<dbReference type="InterPro" id="IPR004358">
    <property type="entry name" value="Sig_transdc_His_kin-like_C"/>
</dbReference>
<dbReference type="Pfam" id="PF02518">
    <property type="entry name" value="HATPase_c"/>
    <property type="match status" value="1"/>
</dbReference>
<dbReference type="InterPro" id="IPR003594">
    <property type="entry name" value="HATPase_dom"/>
</dbReference>
<evidence type="ECO:0000256" key="4">
    <source>
        <dbReference type="ARBA" id="ARBA00004651"/>
    </source>
</evidence>
<evidence type="ECO:0000256" key="6">
    <source>
        <dbReference type="ARBA" id="ARBA00022475"/>
    </source>
</evidence>
<dbReference type="Gene3D" id="6.10.340.10">
    <property type="match status" value="1"/>
</dbReference>
<dbReference type="Pfam" id="PF00672">
    <property type="entry name" value="HAMP"/>
    <property type="match status" value="1"/>
</dbReference>
<evidence type="ECO:0000256" key="3">
    <source>
        <dbReference type="ARBA" id="ARBA00001946"/>
    </source>
</evidence>
<accession>A0ABS3RNQ4</accession>
<keyword evidence="24" id="KW-0472">Membrane</keyword>
<dbReference type="Proteomes" id="UP000680206">
    <property type="component" value="Unassembled WGS sequence"/>
</dbReference>
<dbReference type="PROSITE" id="PS50109">
    <property type="entry name" value="HIS_KIN"/>
    <property type="match status" value="1"/>
</dbReference>
<evidence type="ECO:0000256" key="16">
    <source>
        <dbReference type="ARBA" id="ARBA00022989"/>
    </source>
</evidence>
<evidence type="ECO:0000256" key="24">
    <source>
        <dbReference type="SAM" id="Phobius"/>
    </source>
</evidence>
<keyword evidence="11" id="KW-0418">Kinase</keyword>
<evidence type="ECO:0000256" key="8">
    <source>
        <dbReference type="ARBA" id="ARBA00022679"/>
    </source>
</evidence>
<comment type="catalytic activity">
    <reaction evidence="1">
        <text>ATP + protein L-histidine = ADP + protein N-phospho-L-histidine.</text>
        <dbReference type="EC" id="2.7.13.3"/>
    </reaction>
</comment>
<sequence length="451" mass="46760">MRGALARIATAVTAMVALSFVVPLGLLVGQMAHDRALSAAAQQAASLEPVLTVTAAPASLADAVGSTPAGAAGRLALHPAQGPAIGSAHASDADVGRARALRRAFTAAAAGGTVLLTPALLDSDRVAVIEVYVPDAELNRGVARSRTILGLVAVALVLVSVAMADRLAVRVVKAADGLANAVTRVGDGDLEARVAPGGPPELRAAGTAFNRMADRLVRLLEAERESAADLSHRLRTPLTALRVNLNGLAANPADPARMAHSQDALSRLEETVDEIIATARRPAAERPSCDAAAVVRRRMEFWSALAADQGRDCEVLVPDGAVRVPVGEDELVAAVDALLGNVFRHTRQRTALSVTLHQGRYSTGLLVGDAGPGIPDAEAALRRGASGTGSTGLGLDIARRLAESTGGSLKIGEAALGGAQIELWLRTESRPPSRRAARRPRRRARKQRARE</sequence>
<dbReference type="SMART" id="SM00304">
    <property type="entry name" value="HAMP"/>
    <property type="match status" value="1"/>
</dbReference>
<evidence type="ECO:0000256" key="19">
    <source>
        <dbReference type="ARBA" id="ARBA00023026"/>
    </source>
</evidence>
<evidence type="ECO:0000256" key="18">
    <source>
        <dbReference type="ARBA" id="ARBA00023016"/>
    </source>
</evidence>
<dbReference type="InterPro" id="IPR003660">
    <property type="entry name" value="HAMP_dom"/>
</dbReference>
<evidence type="ECO:0000313" key="27">
    <source>
        <dbReference type="EMBL" id="MBO2457928.1"/>
    </source>
</evidence>
<evidence type="ECO:0000256" key="20">
    <source>
        <dbReference type="ARBA" id="ARBA00023211"/>
    </source>
</evidence>
<dbReference type="PRINTS" id="PR00344">
    <property type="entry name" value="BCTRLSENSOR"/>
</dbReference>
<evidence type="ECO:0000256" key="23">
    <source>
        <dbReference type="SAM" id="MobiDB-lite"/>
    </source>
</evidence>
<dbReference type="EC" id="2.7.13.3" evidence="5"/>
<dbReference type="RefSeq" id="WP_208239482.1">
    <property type="nucleotide sequence ID" value="NZ_JAGEPF010000006.1"/>
</dbReference>
<dbReference type="SMART" id="SM00387">
    <property type="entry name" value="HATPase_c"/>
    <property type="match status" value="1"/>
</dbReference>
<gene>
    <name evidence="27" type="ORF">J4709_10135</name>
</gene>
<dbReference type="InterPro" id="IPR036097">
    <property type="entry name" value="HisK_dim/P_sf"/>
</dbReference>
<feature type="transmembrane region" description="Helical" evidence="24">
    <location>
        <begin position="147"/>
        <end position="164"/>
    </location>
</feature>
<dbReference type="InterPro" id="IPR050980">
    <property type="entry name" value="2C_sensor_his_kinase"/>
</dbReference>
<evidence type="ECO:0000256" key="12">
    <source>
        <dbReference type="ARBA" id="ARBA00022801"/>
    </source>
</evidence>
<comment type="cofactor">
    <cofactor evidence="3">
        <name>Mg(2+)</name>
        <dbReference type="ChEBI" id="CHEBI:18420"/>
    </cofactor>
</comment>
<evidence type="ECO:0000256" key="13">
    <source>
        <dbReference type="ARBA" id="ARBA00022840"/>
    </source>
</evidence>
<feature type="region of interest" description="Disordered" evidence="23">
    <location>
        <begin position="427"/>
        <end position="451"/>
    </location>
</feature>
<keyword evidence="7" id="KW-0597">Phosphoprotein</keyword>
<dbReference type="PROSITE" id="PS50885">
    <property type="entry name" value="HAMP"/>
    <property type="match status" value="1"/>
</dbReference>
<comment type="cofactor">
    <cofactor evidence="2">
        <name>Mn(2+)</name>
        <dbReference type="ChEBI" id="CHEBI:29035"/>
    </cofactor>
</comment>
<dbReference type="CDD" id="cd00082">
    <property type="entry name" value="HisKA"/>
    <property type="match status" value="1"/>
</dbReference>
<comment type="subcellular location">
    <subcellularLocation>
        <location evidence="4">Cell membrane</location>
        <topology evidence="4">Multi-pass membrane protein</topology>
    </subcellularLocation>
</comment>
<keyword evidence="6" id="KW-1003">Cell membrane</keyword>
<evidence type="ECO:0000259" key="26">
    <source>
        <dbReference type="PROSITE" id="PS50885"/>
    </source>
</evidence>
<dbReference type="PANTHER" id="PTHR44936:SF9">
    <property type="entry name" value="SENSOR PROTEIN CREC"/>
    <property type="match status" value="1"/>
</dbReference>
<keyword evidence="12" id="KW-0378">Hydrolase</keyword>
<dbReference type="PANTHER" id="PTHR44936">
    <property type="entry name" value="SENSOR PROTEIN CREC"/>
    <property type="match status" value="1"/>
</dbReference>
<keyword evidence="15" id="KW-0904">Protein phosphatase</keyword>
<evidence type="ECO:0000259" key="25">
    <source>
        <dbReference type="PROSITE" id="PS50109"/>
    </source>
</evidence>
<evidence type="ECO:0000256" key="15">
    <source>
        <dbReference type="ARBA" id="ARBA00022912"/>
    </source>
</evidence>
<dbReference type="Gene3D" id="3.30.565.10">
    <property type="entry name" value="Histidine kinase-like ATPase, C-terminal domain"/>
    <property type="match status" value="1"/>
</dbReference>
<dbReference type="InterPro" id="IPR036890">
    <property type="entry name" value="HATPase_C_sf"/>
</dbReference>
<feature type="compositionally biased region" description="Basic residues" evidence="23">
    <location>
        <begin position="432"/>
        <end position="451"/>
    </location>
</feature>
<keyword evidence="19" id="KW-0843">Virulence</keyword>
<keyword evidence="9 24" id="KW-0812">Transmembrane</keyword>
<evidence type="ECO:0000256" key="14">
    <source>
        <dbReference type="ARBA" id="ARBA00022842"/>
    </source>
</evidence>
<comment type="caution">
    <text evidence="27">The sequence shown here is derived from an EMBL/GenBank/DDBJ whole genome shotgun (WGS) entry which is preliminary data.</text>
</comment>
<evidence type="ECO:0000256" key="7">
    <source>
        <dbReference type="ARBA" id="ARBA00022553"/>
    </source>
</evidence>
<evidence type="ECO:0000256" key="11">
    <source>
        <dbReference type="ARBA" id="ARBA00022777"/>
    </source>
</evidence>
<evidence type="ECO:0000256" key="5">
    <source>
        <dbReference type="ARBA" id="ARBA00012438"/>
    </source>
</evidence>
<dbReference type="SMART" id="SM00388">
    <property type="entry name" value="HisKA"/>
    <property type="match status" value="1"/>
</dbReference>
<proteinExistence type="predicted"/>
<name>A0ABS3RNQ4_9ACTN</name>
<evidence type="ECO:0000256" key="10">
    <source>
        <dbReference type="ARBA" id="ARBA00022741"/>
    </source>
</evidence>
<keyword evidence="10" id="KW-0547">Nucleotide-binding</keyword>
<dbReference type="InterPro" id="IPR003661">
    <property type="entry name" value="HisK_dim/P_dom"/>
</dbReference>
<keyword evidence="16 24" id="KW-1133">Transmembrane helix</keyword>
<evidence type="ECO:0000256" key="21">
    <source>
        <dbReference type="ARBA" id="ARBA00040454"/>
    </source>
</evidence>
<dbReference type="InterPro" id="IPR005467">
    <property type="entry name" value="His_kinase_dom"/>
</dbReference>
<keyword evidence="13" id="KW-0067">ATP-binding</keyword>
<evidence type="ECO:0000256" key="22">
    <source>
        <dbReference type="ARBA" id="ARBA00041776"/>
    </source>
</evidence>
<evidence type="ECO:0000313" key="28">
    <source>
        <dbReference type="Proteomes" id="UP000680206"/>
    </source>
</evidence>
<feature type="transmembrane region" description="Helical" evidence="24">
    <location>
        <begin position="6"/>
        <end position="28"/>
    </location>
</feature>
<keyword evidence="8" id="KW-0808">Transferase</keyword>
<dbReference type="Gene3D" id="1.10.287.130">
    <property type="match status" value="1"/>
</dbReference>
<dbReference type="CDD" id="cd06225">
    <property type="entry name" value="HAMP"/>
    <property type="match status" value="1"/>
</dbReference>
<feature type="domain" description="Histidine kinase" evidence="25">
    <location>
        <begin position="229"/>
        <end position="429"/>
    </location>
</feature>
<keyword evidence="20" id="KW-0464">Manganese</keyword>
<dbReference type="Pfam" id="PF00512">
    <property type="entry name" value="HisKA"/>
    <property type="match status" value="1"/>
</dbReference>
<protein>
    <recommendedName>
        <fullName evidence="21">Signal transduction histidine-protein kinase/phosphatase MprB</fullName>
        <ecNumber evidence="5">2.7.13.3</ecNumber>
    </recommendedName>
    <alternativeName>
        <fullName evidence="22">Mycobacterial persistence regulator B</fullName>
    </alternativeName>
</protein>
<organism evidence="27 28">
    <name type="scientific">Actinomadura violacea</name>
    <dbReference type="NCBI Taxonomy" id="2819934"/>
    <lineage>
        <taxon>Bacteria</taxon>
        <taxon>Bacillati</taxon>
        <taxon>Actinomycetota</taxon>
        <taxon>Actinomycetes</taxon>
        <taxon>Streptosporangiales</taxon>
        <taxon>Thermomonosporaceae</taxon>
        <taxon>Actinomadura</taxon>
    </lineage>
</organism>
<keyword evidence="18" id="KW-0346">Stress response</keyword>
<reference evidence="27 28" key="1">
    <citation type="submission" date="2021-03" db="EMBL/GenBank/DDBJ databases">
        <title>Actinomadura violae sp. nov., isolated from lichen in Thailand.</title>
        <authorList>
            <person name="Kanchanasin P."/>
            <person name="Saeng-In P."/>
            <person name="Phongsopitanun W."/>
            <person name="Yuki M."/>
            <person name="Kudo T."/>
            <person name="Ohkuma M."/>
            <person name="Tanasupawat S."/>
        </authorList>
    </citation>
    <scope>NUCLEOTIDE SEQUENCE [LARGE SCALE GENOMIC DNA]</scope>
    <source>
        <strain evidence="27 28">LCR2-06</strain>
    </source>
</reference>
<evidence type="ECO:0000256" key="2">
    <source>
        <dbReference type="ARBA" id="ARBA00001936"/>
    </source>
</evidence>
<feature type="domain" description="HAMP" evidence="26">
    <location>
        <begin position="169"/>
        <end position="221"/>
    </location>
</feature>